<dbReference type="AlphaFoldDB" id="A0A6A6E2U8"/>
<keyword evidence="1" id="KW-0472">Membrane</keyword>
<sequence length="301" mass="33032">MAGFSDDPLGGLVTGYPKLAGQMGRLPETAMFRTFASLNARNLLYLQAELIALEKKLIEREAADSNDEKGMKSQYALDWFWLSQSQDDGETEQLDLIMKLRRKLKEYNEALIQASTVANLQEPDKWDLNYMQRFLATKEMGSLALIGDDATTWGSITNPNGFSPDLIALRPRQNEDAFSKWVAENAVVNLFRCGCARFKKASRVHGAVGFEDSTIFRITSWITSIAASLIPIGSIVVLYYVNSMLARLGIIAAFNLLISACLSTCTNAKRAEVFGVTAAFAAVQVVFVGTDKTVSGNGRGS</sequence>
<evidence type="ECO:0000313" key="3">
    <source>
        <dbReference type="EMBL" id="KAF2186251.1"/>
    </source>
</evidence>
<name>A0A6A6E2U8_9PEZI</name>
<reference evidence="3" key="1">
    <citation type="journal article" date="2020" name="Stud. Mycol.">
        <title>101 Dothideomycetes genomes: a test case for predicting lifestyles and emergence of pathogens.</title>
        <authorList>
            <person name="Haridas S."/>
            <person name="Albert R."/>
            <person name="Binder M."/>
            <person name="Bloem J."/>
            <person name="Labutti K."/>
            <person name="Salamov A."/>
            <person name="Andreopoulos B."/>
            <person name="Baker S."/>
            <person name="Barry K."/>
            <person name="Bills G."/>
            <person name="Bluhm B."/>
            <person name="Cannon C."/>
            <person name="Castanera R."/>
            <person name="Culley D."/>
            <person name="Daum C."/>
            <person name="Ezra D."/>
            <person name="Gonzalez J."/>
            <person name="Henrissat B."/>
            <person name="Kuo A."/>
            <person name="Liang C."/>
            <person name="Lipzen A."/>
            <person name="Lutzoni F."/>
            <person name="Magnuson J."/>
            <person name="Mondo S."/>
            <person name="Nolan M."/>
            <person name="Ohm R."/>
            <person name="Pangilinan J."/>
            <person name="Park H.-J."/>
            <person name="Ramirez L."/>
            <person name="Alfaro M."/>
            <person name="Sun H."/>
            <person name="Tritt A."/>
            <person name="Yoshinaga Y."/>
            <person name="Zwiers L.-H."/>
            <person name="Turgeon B."/>
            <person name="Goodwin S."/>
            <person name="Spatafora J."/>
            <person name="Crous P."/>
            <person name="Grigoriev I."/>
        </authorList>
    </citation>
    <scope>NUCLEOTIDE SEQUENCE</scope>
    <source>
        <strain evidence="3">CBS 207.26</strain>
    </source>
</reference>
<keyword evidence="1" id="KW-0812">Transmembrane</keyword>
<proteinExistence type="predicted"/>
<dbReference type="InterPro" id="IPR046529">
    <property type="entry name" value="DUF6594"/>
</dbReference>
<accession>A0A6A6E2U8</accession>
<dbReference type="PANTHER" id="PTHR34502">
    <property type="entry name" value="DUF6594 DOMAIN-CONTAINING PROTEIN-RELATED"/>
    <property type="match status" value="1"/>
</dbReference>
<feature type="domain" description="DUF6594" evidence="2">
    <location>
        <begin position="16"/>
        <end position="285"/>
    </location>
</feature>
<evidence type="ECO:0000256" key="1">
    <source>
        <dbReference type="SAM" id="Phobius"/>
    </source>
</evidence>
<dbReference type="PANTHER" id="PTHR34502:SF5">
    <property type="entry name" value="DUF6594 DOMAIN-CONTAINING PROTEIN"/>
    <property type="match status" value="1"/>
</dbReference>
<dbReference type="Proteomes" id="UP000800200">
    <property type="component" value="Unassembled WGS sequence"/>
</dbReference>
<keyword evidence="1" id="KW-1133">Transmembrane helix</keyword>
<dbReference type="OrthoDB" id="5342093at2759"/>
<feature type="transmembrane region" description="Helical" evidence="1">
    <location>
        <begin position="221"/>
        <end position="241"/>
    </location>
</feature>
<gene>
    <name evidence="3" type="ORF">K469DRAFT_706921</name>
</gene>
<protein>
    <recommendedName>
        <fullName evidence="2">DUF6594 domain-containing protein</fullName>
    </recommendedName>
</protein>
<dbReference type="Pfam" id="PF20237">
    <property type="entry name" value="DUF6594"/>
    <property type="match status" value="1"/>
</dbReference>
<evidence type="ECO:0000259" key="2">
    <source>
        <dbReference type="Pfam" id="PF20237"/>
    </source>
</evidence>
<organism evidence="3 4">
    <name type="scientific">Zopfia rhizophila CBS 207.26</name>
    <dbReference type="NCBI Taxonomy" id="1314779"/>
    <lineage>
        <taxon>Eukaryota</taxon>
        <taxon>Fungi</taxon>
        <taxon>Dikarya</taxon>
        <taxon>Ascomycota</taxon>
        <taxon>Pezizomycotina</taxon>
        <taxon>Dothideomycetes</taxon>
        <taxon>Dothideomycetes incertae sedis</taxon>
        <taxon>Zopfiaceae</taxon>
        <taxon>Zopfia</taxon>
    </lineage>
</organism>
<evidence type="ECO:0000313" key="4">
    <source>
        <dbReference type="Proteomes" id="UP000800200"/>
    </source>
</evidence>
<dbReference type="EMBL" id="ML994630">
    <property type="protein sequence ID" value="KAF2186251.1"/>
    <property type="molecule type" value="Genomic_DNA"/>
</dbReference>
<keyword evidence="4" id="KW-1185">Reference proteome</keyword>